<keyword evidence="13" id="KW-1185">Reference proteome</keyword>
<evidence type="ECO:0000259" key="11">
    <source>
        <dbReference type="PROSITE" id="PS51166"/>
    </source>
</evidence>
<dbReference type="OMA" id="IWCGRIT"/>
<keyword evidence="5" id="KW-0963">Cytoplasm</keyword>
<sequence length="309" mass="34649">MVELGLFSGKKSLKTVNLSFRLPYYTHWGQSVLVCGSEPLLGSWNVKRGLLLSPSHQDSELIWCGRITVPSGFGCEYSYYLVDDSRNVLRGEDGTKRKILLPEGIQEGEVVELHDLWQVYVLGSSTQLGQWKVQDGLKLNSLLNNSSTYKYCQIDNTGNDSLEVGPNRELSVDSTSKSMPRYISLSDGIFREMPWRGAGVAIPMFSIRSKDDLGVGEFLDLKLLVDLAVESGFHLVQLLPINDTSVHGMWWDSYPYSSLSVFALHPLYLRVQALSDNVPEKIKLEILKAKEHLDGKVLISSSSHHERSQ</sequence>
<protein>
    <recommendedName>
        <fullName evidence="4">4-alpha-glucanotransferase</fullName>
        <ecNumber evidence="4">2.4.1.25</ecNumber>
    </recommendedName>
    <alternativeName>
        <fullName evidence="9">Amylomaltase</fullName>
    </alternativeName>
    <alternativeName>
        <fullName evidence="10">Disproportionating enzyme</fullName>
    </alternativeName>
</protein>
<dbReference type="PANTHER" id="PTHR32518:SF3">
    <property type="entry name" value="4-ALPHA-GLUCANOTRANSFERASE"/>
    <property type="match status" value="1"/>
</dbReference>
<organism evidence="12 13">
    <name type="scientific">Tetracentron sinense</name>
    <name type="common">Spur-leaf</name>
    <dbReference type="NCBI Taxonomy" id="13715"/>
    <lineage>
        <taxon>Eukaryota</taxon>
        <taxon>Viridiplantae</taxon>
        <taxon>Streptophyta</taxon>
        <taxon>Embryophyta</taxon>
        <taxon>Tracheophyta</taxon>
        <taxon>Spermatophyta</taxon>
        <taxon>Magnoliopsida</taxon>
        <taxon>Trochodendrales</taxon>
        <taxon>Trochodendraceae</taxon>
        <taxon>Tetracentron</taxon>
    </lineage>
</organism>
<name>A0A834ZC45_TETSI</name>
<dbReference type="CDD" id="cd05815">
    <property type="entry name" value="CBM20_DPE2_repeat1"/>
    <property type="match status" value="1"/>
</dbReference>
<comment type="similarity">
    <text evidence="3">Belongs to the disproportionating enzyme family.</text>
</comment>
<dbReference type="SUPFAM" id="SSF49452">
    <property type="entry name" value="Starch-binding domain-like"/>
    <property type="match status" value="2"/>
</dbReference>
<dbReference type="SMART" id="SM01065">
    <property type="entry name" value="CBM_2"/>
    <property type="match status" value="2"/>
</dbReference>
<comment type="catalytic activity">
    <reaction evidence="1">
        <text>Transfers a segment of a (1-&gt;4)-alpha-D-glucan to a new position in an acceptor, which may be glucose or a (1-&gt;4)-alpha-D-glucan.</text>
        <dbReference type="EC" id="2.4.1.25"/>
    </reaction>
</comment>
<dbReference type="InterPro" id="IPR013783">
    <property type="entry name" value="Ig-like_fold"/>
</dbReference>
<dbReference type="GO" id="GO:0005737">
    <property type="term" value="C:cytoplasm"/>
    <property type="evidence" value="ECO:0007669"/>
    <property type="project" value="UniProtKB-SubCell"/>
</dbReference>
<dbReference type="Gene3D" id="2.60.40.10">
    <property type="entry name" value="Immunoglobulins"/>
    <property type="match status" value="2"/>
</dbReference>
<dbReference type="GO" id="GO:2001070">
    <property type="term" value="F:starch binding"/>
    <property type="evidence" value="ECO:0007669"/>
    <property type="project" value="InterPro"/>
</dbReference>
<dbReference type="InterPro" id="IPR017853">
    <property type="entry name" value="GH"/>
</dbReference>
<evidence type="ECO:0000256" key="9">
    <source>
        <dbReference type="ARBA" id="ARBA00031423"/>
    </source>
</evidence>
<evidence type="ECO:0000256" key="10">
    <source>
        <dbReference type="ARBA" id="ARBA00031501"/>
    </source>
</evidence>
<dbReference type="Pfam" id="PF00686">
    <property type="entry name" value="CBM_20"/>
    <property type="match status" value="2"/>
</dbReference>
<evidence type="ECO:0000256" key="8">
    <source>
        <dbReference type="ARBA" id="ARBA00023277"/>
    </source>
</evidence>
<evidence type="ECO:0000256" key="6">
    <source>
        <dbReference type="ARBA" id="ARBA00022676"/>
    </source>
</evidence>
<reference evidence="12 13" key="1">
    <citation type="submission" date="2020-04" db="EMBL/GenBank/DDBJ databases">
        <title>Plant Genome Project.</title>
        <authorList>
            <person name="Zhang R.-G."/>
        </authorList>
    </citation>
    <scope>NUCLEOTIDE SEQUENCE [LARGE SCALE GENOMIC DNA]</scope>
    <source>
        <strain evidence="12">YNK0</strain>
        <tissue evidence="12">Leaf</tissue>
    </source>
</reference>
<dbReference type="AlphaFoldDB" id="A0A834ZC45"/>
<proteinExistence type="inferred from homology"/>
<evidence type="ECO:0000256" key="2">
    <source>
        <dbReference type="ARBA" id="ARBA00004496"/>
    </source>
</evidence>
<dbReference type="SUPFAM" id="SSF51445">
    <property type="entry name" value="(Trans)glycosidases"/>
    <property type="match status" value="1"/>
</dbReference>
<evidence type="ECO:0000256" key="5">
    <source>
        <dbReference type="ARBA" id="ARBA00022490"/>
    </source>
</evidence>
<accession>A0A834ZC45</accession>
<dbReference type="Gene3D" id="3.20.20.80">
    <property type="entry name" value="Glycosidases"/>
    <property type="match status" value="1"/>
</dbReference>
<feature type="domain" description="CBM20" evidence="11">
    <location>
        <begin position="10"/>
        <end position="119"/>
    </location>
</feature>
<evidence type="ECO:0000256" key="3">
    <source>
        <dbReference type="ARBA" id="ARBA00005684"/>
    </source>
</evidence>
<dbReference type="Proteomes" id="UP000655225">
    <property type="component" value="Unassembled WGS sequence"/>
</dbReference>
<dbReference type="EC" id="2.4.1.25" evidence="4"/>
<dbReference type="InterPro" id="IPR034840">
    <property type="entry name" value="CBM20_DPE2_1"/>
</dbReference>
<evidence type="ECO:0000256" key="1">
    <source>
        <dbReference type="ARBA" id="ARBA00000439"/>
    </source>
</evidence>
<comment type="caution">
    <text evidence="12">The sequence shown here is derived from an EMBL/GenBank/DDBJ whole genome shotgun (WGS) entry which is preliminary data.</text>
</comment>
<dbReference type="InterPro" id="IPR013784">
    <property type="entry name" value="Carb-bd-like_fold"/>
</dbReference>
<evidence type="ECO:0000256" key="7">
    <source>
        <dbReference type="ARBA" id="ARBA00022679"/>
    </source>
</evidence>
<evidence type="ECO:0000313" key="13">
    <source>
        <dbReference type="Proteomes" id="UP000655225"/>
    </source>
</evidence>
<dbReference type="Pfam" id="PF02446">
    <property type="entry name" value="Glyco_hydro_77"/>
    <property type="match status" value="1"/>
</dbReference>
<dbReference type="InterPro" id="IPR003385">
    <property type="entry name" value="Glyco_hydro_77"/>
</dbReference>
<dbReference type="OrthoDB" id="1847722at2759"/>
<dbReference type="GO" id="GO:0004134">
    <property type="term" value="F:4-alpha-glucanotransferase activity"/>
    <property type="evidence" value="ECO:0007669"/>
    <property type="project" value="UniProtKB-EC"/>
</dbReference>
<dbReference type="EMBL" id="JABCRI010000007">
    <property type="protein sequence ID" value="KAF8403571.1"/>
    <property type="molecule type" value="Genomic_DNA"/>
</dbReference>
<keyword evidence="8" id="KW-0119">Carbohydrate metabolism</keyword>
<comment type="subcellular location">
    <subcellularLocation>
        <location evidence="2">Cytoplasm</location>
    </subcellularLocation>
</comment>
<dbReference type="InterPro" id="IPR002044">
    <property type="entry name" value="CBM20"/>
</dbReference>
<keyword evidence="6" id="KW-0328">Glycosyltransferase</keyword>
<evidence type="ECO:0000313" key="12">
    <source>
        <dbReference type="EMBL" id="KAF8403571.1"/>
    </source>
</evidence>
<keyword evidence="7" id="KW-0808">Transferase</keyword>
<dbReference type="PANTHER" id="PTHR32518">
    <property type="match status" value="1"/>
</dbReference>
<evidence type="ECO:0000256" key="4">
    <source>
        <dbReference type="ARBA" id="ARBA00012560"/>
    </source>
</evidence>
<gene>
    <name evidence="12" type="ORF">HHK36_011675</name>
</gene>
<dbReference type="GO" id="GO:0005975">
    <property type="term" value="P:carbohydrate metabolic process"/>
    <property type="evidence" value="ECO:0007669"/>
    <property type="project" value="InterPro"/>
</dbReference>
<dbReference type="PROSITE" id="PS51166">
    <property type="entry name" value="CBM20"/>
    <property type="match status" value="1"/>
</dbReference>